<keyword evidence="3" id="KW-1185">Reference proteome</keyword>
<gene>
    <name evidence="2" type="ORF">PR003_g7246</name>
</gene>
<evidence type="ECO:0000313" key="3">
    <source>
        <dbReference type="Proteomes" id="UP000434957"/>
    </source>
</evidence>
<evidence type="ECO:0000256" key="1">
    <source>
        <dbReference type="SAM" id="MobiDB-lite"/>
    </source>
</evidence>
<evidence type="ECO:0000313" key="2">
    <source>
        <dbReference type="EMBL" id="KAE9346811.1"/>
    </source>
</evidence>
<proteinExistence type="predicted"/>
<accession>A0A6A4FMZ4</accession>
<feature type="compositionally biased region" description="Basic residues" evidence="1">
    <location>
        <begin position="104"/>
        <end position="129"/>
    </location>
</feature>
<reference evidence="2 3" key="1">
    <citation type="submission" date="2018-08" db="EMBL/GenBank/DDBJ databases">
        <title>Genomic investigation of the strawberry pathogen Phytophthora fragariae indicates pathogenicity is determined by transcriptional variation in three key races.</title>
        <authorList>
            <person name="Adams T.M."/>
            <person name="Armitage A.D."/>
            <person name="Sobczyk M.K."/>
            <person name="Bates H.J."/>
            <person name="Dunwell J.M."/>
            <person name="Nellist C.F."/>
            <person name="Harrison R.J."/>
        </authorList>
    </citation>
    <scope>NUCLEOTIDE SEQUENCE [LARGE SCALE GENOMIC DNA]</scope>
    <source>
        <strain evidence="2 3">SCRP333</strain>
    </source>
</reference>
<dbReference type="EMBL" id="QXFT01000338">
    <property type="protein sequence ID" value="KAE9346811.1"/>
    <property type="molecule type" value="Genomic_DNA"/>
</dbReference>
<name>A0A6A4FMZ4_9STRA</name>
<organism evidence="2 3">
    <name type="scientific">Phytophthora rubi</name>
    <dbReference type="NCBI Taxonomy" id="129364"/>
    <lineage>
        <taxon>Eukaryota</taxon>
        <taxon>Sar</taxon>
        <taxon>Stramenopiles</taxon>
        <taxon>Oomycota</taxon>
        <taxon>Peronosporomycetes</taxon>
        <taxon>Peronosporales</taxon>
        <taxon>Peronosporaceae</taxon>
        <taxon>Phytophthora</taxon>
    </lineage>
</organism>
<feature type="region of interest" description="Disordered" evidence="1">
    <location>
        <begin position="17"/>
        <end position="129"/>
    </location>
</feature>
<dbReference type="AlphaFoldDB" id="A0A6A4FMZ4"/>
<comment type="caution">
    <text evidence="2">The sequence shown here is derived from an EMBL/GenBank/DDBJ whole genome shotgun (WGS) entry which is preliminary data.</text>
</comment>
<feature type="compositionally biased region" description="Basic and acidic residues" evidence="1">
    <location>
        <begin position="62"/>
        <end position="71"/>
    </location>
</feature>
<dbReference type="Proteomes" id="UP000434957">
    <property type="component" value="Unassembled WGS sequence"/>
</dbReference>
<sequence length="129" mass="14883">MCIRIWEPMHAEVRPRIQANSKRPGIKSPRVELQVNRKSQSREWWGPEATQPRSPRGGRSPEVQEKQESRSKSPGVKSPEVDVQESRVKKSGSPRVDAQESKVKKSKSKRVKESKRRNMSKRKKSKSQL</sequence>
<protein>
    <submittedName>
        <fullName evidence="2">Uncharacterized protein</fullName>
    </submittedName>
</protein>